<dbReference type="InterPro" id="IPR029144">
    <property type="entry name" value="Thr_synth_N"/>
</dbReference>
<dbReference type="Pfam" id="PF01202">
    <property type="entry name" value="SKI"/>
    <property type="match status" value="1"/>
</dbReference>
<feature type="domain" description="Threonine synthase N-terminal" evidence="6">
    <location>
        <begin position="196"/>
        <end position="276"/>
    </location>
</feature>
<feature type="modified residue" description="N6-(pyridoxal phosphate)lysine" evidence="4">
    <location>
        <position position="310"/>
    </location>
</feature>
<evidence type="ECO:0000313" key="9">
    <source>
        <dbReference type="Proteomes" id="UP000039324"/>
    </source>
</evidence>
<evidence type="ECO:0000256" key="3">
    <source>
        <dbReference type="ARBA" id="ARBA00022898"/>
    </source>
</evidence>
<evidence type="ECO:0000256" key="4">
    <source>
        <dbReference type="PIRSR" id="PIRSR604450-51"/>
    </source>
</evidence>
<dbReference type="STRING" id="37360.A0A0G4J1H3"/>
<dbReference type="Pfam" id="PF14821">
    <property type="entry name" value="Thr_synth_N"/>
    <property type="match status" value="1"/>
</dbReference>
<dbReference type="PRINTS" id="PR01100">
    <property type="entry name" value="SHIKIMTKNASE"/>
</dbReference>
<evidence type="ECO:0000256" key="1">
    <source>
        <dbReference type="ARBA" id="ARBA00001933"/>
    </source>
</evidence>
<evidence type="ECO:0000259" key="5">
    <source>
        <dbReference type="Pfam" id="PF00291"/>
    </source>
</evidence>
<evidence type="ECO:0000313" key="10">
    <source>
        <dbReference type="Proteomes" id="UP000290189"/>
    </source>
</evidence>
<organism evidence="7 9">
    <name type="scientific">Plasmodiophora brassicae</name>
    <name type="common">Clubroot disease agent</name>
    <dbReference type="NCBI Taxonomy" id="37360"/>
    <lineage>
        <taxon>Eukaryota</taxon>
        <taxon>Sar</taxon>
        <taxon>Rhizaria</taxon>
        <taxon>Endomyxa</taxon>
        <taxon>Phytomyxea</taxon>
        <taxon>Plasmodiophorida</taxon>
        <taxon>Plasmodiophoridae</taxon>
        <taxon>Plasmodiophora</taxon>
    </lineage>
</organism>
<dbReference type="SUPFAM" id="SSF53686">
    <property type="entry name" value="Tryptophan synthase beta subunit-like PLP-dependent enzymes"/>
    <property type="match status" value="1"/>
</dbReference>
<feature type="domain" description="Tryptophan synthase beta chain-like PALP" evidence="5">
    <location>
        <begin position="292"/>
        <end position="614"/>
    </location>
</feature>
<protein>
    <recommendedName>
        <fullName evidence="11">Threonine synthase</fullName>
    </recommendedName>
</protein>
<dbReference type="InterPro" id="IPR000623">
    <property type="entry name" value="Shikimate_kinase/TSH1"/>
</dbReference>
<dbReference type="OMA" id="HFNRCQH"/>
<dbReference type="PANTHER" id="PTHR43515:SF1">
    <property type="entry name" value="THREONINE SYNTHASE-LIKE 1"/>
    <property type="match status" value="1"/>
</dbReference>
<gene>
    <name evidence="7" type="ORF">PBRA_001973</name>
    <name evidence="8" type="ORF">PLBR_LOCUS8605</name>
</gene>
<dbReference type="InterPro" id="IPR031322">
    <property type="entry name" value="Shikimate/glucono_kinase"/>
</dbReference>
<evidence type="ECO:0000256" key="2">
    <source>
        <dbReference type="ARBA" id="ARBA00005517"/>
    </source>
</evidence>
<dbReference type="InterPro" id="IPR037158">
    <property type="entry name" value="Thr_synth_N_sf"/>
</dbReference>
<dbReference type="InterPro" id="IPR027417">
    <property type="entry name" value="P-loop_NTPase"/>
</dbReference>
<dbReference type="AlphaFoldDB" id="A0A0G4J1H3"/>
<dbReference type="GO" id="GO:0005737">
    <property type="term" value="C:cytoplasm"/>
    <property type="evidence" value="ECO:0007669"/>
    <property type="project" value="TreeGrafter"/>
</dbReference>
<dbReference type="Gene3D" id="3.90.1380.10">
    <property type="entry name" value="Threonine synthase, N-terminal domain"/>
    <property type="match status" value="1"/>
</dbReference>
<comment type="cofactor">
    <cofactor evidence="1 4">
        <name>pyridoxal 5'-phosphate</name>
        <dbReference type="ChEBI" id="CHEBI:597326"/>
    </cofactor>
</comment>
<dbReference type="EMBL" id="OVEO01000017">
    <property type="protein sequence ID" value="SPR01390.1"/>
    <property type="molecule type" value="Genomic_DNA"/>
</dbReference>
<dbReference type="InterPro" id="IPR004450">
    <property type="entry name" value="Thr_synthase-like"/>
</dbReference>
<reference evidence="8 10" key="2">
    <citation type="submission" date="2018-03" db="EMBL/GenBank/DDBJ databases">
        <authorList>
            <person name="Fogelqvist J."/>
        </authorList>
    </citation>
    <scope>NUCLEOTIDE SEQUENCE [LARGE SCALE GENOMIC DNA]</scope>
</reference>
<dbReference type="Proteomes" id="UP000039324">
    <property type="component" value="Unassembled WGS sequence"/>
</dbReference>
<evidence type="ECO:0000259" key="6">
    <source>
        <dbReference type="Pfam" id="PF14821"/>
    </source>
</evidence>
<comment type="similarity">
    <text evidence="2">Belongs to the threonine synthase family.</text>
</comment>
<dbReference type="CDD" id="cd00464">
    <property type="entry name" value="SK"/>
    <property type="match status" value="1"/>
</dbReference>
<keyword evidence="3 4" id="KW-0663">Pyridoxal phosphate</keyword>
<dbReference type="NCBIfam" id="TIGR00260">
    <property type="entry name" value="thrC"/>
    <property type="match status" value="1"/>
</dbReference>
<dbReference type="HAMAP" id="MF_00109">
    <property type="entry name" value="Shikimate_kinase"/>
    <property type="match status" value="1"/>
</dbReference>
<evidence type="ECO:0000313" key="8">
    <source>
        <dbReference type="EMBL" id="SPR01390.1"/>
    </source>
</evidence>
<proteinExistence type="inferred from homology"/>
<dbReference type="Proteomes" id="UP000290189">
    <property type="component" value="Unassembled WGS sequence"/>
</dbReference>
<dbReference type="Gene3D" id="3.40.50.1100">
    <property type="match status" value="2"/>
</dbReference>
<geneLocation type="mitochondrion" evidence="8"/>
<dbReference type="SUPFAM" id="SSF52540">
    <property type="entry name" value="P-loop containing nucleoside triphosphate hydrolases"/>
    <property type="match status" value="1"/>
</dbReference>
<evidence type="ECO:0008006" key="11">
    <source>
        <dbReference type="Google" id="ProtNLM"/>
    </source>
</evidence>
<dbReference type="Gene3D" id="3.40.50.300">
    <property type="entry name" value="P-loop containing nucleotide triphosphate hydrolases"/>
    <property type="match status" value="1"/>
</dbReference>
<keyword evidence="9" id="KW-1185">Reference proteome</keyword>
<keyword evidence="8" id="KW-0496">Mitochondrion</keyword>
<name>A0A0G4J1H3_PLABS</name>
<accession>A0A0G4J1H3</accession>
<evidence type="ECO:0000313" key="7">
    <source>
        <dbReference type="EMBL" id="CEP01367.1"/>
    </source>
</evidence>
<dbReference type="EMBL" id="CDSF01000112">
    <property type="protein sequence ID" value="CEP01367.1"/>
    <property type="molecule type" value="Genomic_DNA"/>
</dbReference>
<dbReference type="PANTHER" id="PTHR43515">
    <property type="entry name" value="THREONINE SYNTHASE-LIKE 1"/>
    <property type="match status" value="1"/>
</dbReference>
<dbReference type="OrthoDB" id="5203861at2759"/>
<dbReference type="Pfam" id="PF00291">
    <property type="entry name" value="PALP"/>
    <property type="match status" value="1"/>
</dbReference>
<dbReference type="InterPro" id="IPR036052">
    <property type="entry name" value="TrpB-like_PALP_sf"/>
</dbReference>
<sequence>MLGRLFLNRRWSSGLTLAGLTGRHRAIILAGPPGSGKTTVARIVASRLGRRLVDMDDDVLEPSWQTSVADQLATLGDTAFLAAEARTTCEFQVPDNSVVALTGSNPLDPTAMEHLSKFGIVVFLDVAADAIASRLRTMKVDRIVGQKENASIASILAHRQPYYDSCYDIRLLVSARDTPERIADLVVEACSKRESFVSTRGGVSLGSMTFTDVIQQGLASDRGLYVPEQCLSPWTLSQWSRLVPLDFRERLQRVMEFFPLGRMHPSNLRNEIHVAYNSFEAVNGDVLPLRHLTNSIYVQETYHGPTASFKDLALQLTPRLMASASARFPLNRQTPRENVLLVATSGDTGVAAMDGFARVSIPVVVLYPSKGVSRIQRHQMLTAKFASADTRAVAVDGDFDFCQSATKDIFEDASFDRRAFQLTAGNSMNWGRLLPQVAYGANSYLDLVQRGTVPMGSPVDVVVPTGNFGHILGMIVAKHVLGLPLGRIICASNINDVLVAFVKTGVYDVRHRRLQRTQSPSVDILLSSNVERFLHYLSDGDSDFIRHCYESLASNGCFELTPAMTVRMRHDVSAMCCSEDDCLRTIRETHRDTAVLVDPHTALGVHAAQQMKDDSTPIVVSSTAHFAKFPAAIFAALELGSADAMSVQEILATLESIETLTPMHFALRQAMDLGEVADKYTVPADSSSVRQEVVNFLREQRQARTAFASNEVANDTDRSS</sequence>
<dbReference type="InterPro" id="IPR001926">
    <property type="entry name" value="TrpB-like_PALP"/>
</dbReference>
<reference evidence="7 9" key="1">
    <citation type="submission" date="2015-02" db="EMBL/GenBank/DDBJ databases">
        <authorList>
            <person name="Chooi Y.-H."/>
        </authorList>
    </citation>
    <scope>NUCLEOTIDE SEQUENCE [LARGE SCALE GENOMIC DNA]</scope>
    <source>
        <strain evidence="7">E3</strain>
    </source>
</reference>